<feature type="chain" id="PRO_5002991759" description="TPM domain-containing protein" evidence="2">
    <location>
        <begin position="18"/>
        <end position="278"/>
    </location>
</feature>
<dbReference type="OrthoDB" id="9810918at2"/>
<feature type="region of interest" description="Disordered" evidence="1">
    <location>
        <begin position="254"/>
        <end position="278"/>
    </location>
</feature>
<organism evidence="4 5">
    <name type="scientific">Rhodobacter ferrooxidans</name>
    <dbReference type="NCBI Taxonomy" id="371731"/>
    <lineage>
        <taxon>Bacteria</taxon>
        <taxon>Pseudomonadati</taxon>
        <taxon>Pseudomonadota</taxon>
        <taxon>Alphaproteobacteria</taxon>
        <taxon>Rhodobacterales</taxon>
        <taxon>Rhodobacter group</taxon>
        <taxon>Rhodobacter</taxon>
    </lineage>
</organism>
<dbReference type="InterPro" id="IPR007621">
    <property type="entry name" value="TPM_dom"/>
</dbReference>
<dbReference type="PANTHER" id="PTHR30373:SF2">
    <property type="entry name" value="UPF0603 PROTEIN YGCG"/>
    <property type="match status" value="1"/>
</dbReference>
<dbReference type="EMBL" id="ACYY01000006">
    <property type="protein sequence ID" value="EEW25828.1"/>
    <property type="molecule type" value="Genomic_DNA"/>
</dbReference>
<accession>C8RZN1</accession>
<keyword evidence="5" id="KW-1185">Reference proteome</keyword>
<evidence type="ECO:0000313" key="4">
    <source>
        <dbReference type="EMBL" id="EEW25828.1"/>
    </source>
</evidence>
<dbReference type="Pfam" id="PF04536">
    <property type="entry name" value="TPM_phosphatase"/>
    <property type="match status" value="1"/>
</dbReference>
<dbReference type="Proteomes" id="UP000010121">
    <property type="component" value="Unassembled WGS sequence"/>
</dbReference>
<feature type="compositionally biased region" description="Gly residues" evidence="1">
    <location>
        <begin position="258"/>
        <end position="278"/>
    </location>
</feature>
<evidence type="ECO:0000259" key="3">
    <source>
        <dbReference type="Pfam" id="PF04536"/>
    </source>
</evidence>
<comment type="caution">
    <text evidence="4">The sequence shown here is derived from an EMBL/GenBank/DDBJ whole genome shotgun (WGS) entry which is preliminary data.</text>
</comment>
<dbReference type="AlphaFoldDB" id="C8RZN1"/>
<keyword evidence="2" id="KW-0732">Signal</keyword>
<name>C8RZN1_9RHOB</name>
<feature type="signal peptide" evidence="2">
    <location>
        <begin position="1"/>
        <end position="17"/>
    </location>
</feature>
<dbReference type="eggNOG" id="COG1512">
    <property type="taxonomic scope" value="Bacteria"/>
</dbReference>
<gene>
    <name evidence="4" type="ORF">Rsw2DRAFT_1259</name>
</gene>
<dbReference type="Gene3D" id="3.10.310.50">
    <property type="match status" value="1"/>
</dbReference>
<protein>
    <recommendedName>
        <fullName evidence="3">TPM domain-containing protein</fullName>
    </recommendedName>
</protein>
<reference evidence="4 5" key="1">
    <citation type="submission" date="2009-08" db="EMBL/GenBank/DDBJ databases">
        <title>The draft genome of Rhodobacter sp. SW2.</title>
        <authorList>
            <consortium name="US DOE Joint Genome Institute (JGI-PGF)"/>
            <person name="Lucas S."/>
            <person name="Copeland A."/>
            <person name="Lapidus A."/>
            <person name="Glavina del Rio T."/>
            <person name="Tice H."/>
            <person name="Bruce D."/>
            <person name="Goodwin L."/>
            <person name="Pitluck S."/>
            <person name="Larimer F."/>
            <person name="Land M.L."/>
            <person name="Hauser L."/>
            <person name="Emerson D."/>
        </authorList>
    </citation>
    <scope>NUCLEOTIDE SEQUENCE [LARGE SCALE GENOMIC DNA]</scope>
    <source>
        <strain evidence="4 5">SW2</strain>
    </source>
</reference>
<dbReference type="RefSeq" id="WP_008029166.1">
    <property type="nucleotide sequence ID" value="NZ_ACYY01000006.1"/>
</dbReference>
<evidence type="ECO:0000313" key="5">
    <source>
        <dbReference type="Proteomes" id="UP000010121"/>
    </source>
</evidence>
<dbReference type="PANTHER" id="PTHR30373">
    <property type="entry name" value="UPF0603 PROTEIN YGCG"/>
    <property type="match status" value="1"/>
</dbReference>
<dbReference type="STRING" id="371731.Rsw2DRAFT_1259"/>
<evidence type="ECO:0000256" key="2">
    <source>
        <dbReference type="SAM" id="SignalP"/>
    </source>
</evidence>
<feature type="domain" description="TPM" evidence="3">
    <location>
        <begin position="28"/>
        <end position="153"/>
    </location>
</feature>
<evidence type="ECO:0000256" key="1">
    <source>
        <dbReference type="SAM" id="MobiDB-lite"/>
    </source>
</evidence>
<sequence>MIRLLAVLLFLPCAVLAQSFPEHTSVYVNDFAQILDDASETRIAQALEAVRDDTGVQANVVTISRRADYGDSASIEAFAKDLFNHWGIGNAARNDGILILVASEDREMRIALGSAYPPVWDGVALRIIDTQMLPAFRDGNMAAGIEAGTLATIDRIARPFTAGQPAPEAPTTPFDPTPWMFGGAVLLSILVAARGGLANLALRFRTCPACGKRGLHRDHTTLTEPTKLASGVQRIRTACNSCDYHRDVERTIPSLSSSGGGGSFGGGSSSGGGASGRW</sequence>
<proteinExistence type="predicted"/>